<comment type="caution">
    <text evidence="1">The sequence shown here is derived from an EMBL/GenBank/DDBJ whole genome shotgun (WGS) entry which is preliminary data.</text>
</comment>
<evidence type="ECO:0000313" key="2">
    <source>
        <dbReference type="Proteomes" id="UP001055072"/>
    </source>
</evidence>
<sequence length="253" mass="28350">MAFLNSYKPSIVQNLSAYSNFGPDPYDINFSLSIDFTILETGKIKPVPFIPRLYAEIYLDQTIQYRDLNVWYSAKPPSSLGEMLYHLEGFRTNPSYVGLAIIDKGRPDPAHPSWDGSLAGFIALANASPQNLGVEIGSRTYITSHAVGILLRYCLELPTARPVAGLGLRRVEWGATKGHDASAKAAERMGFKREGVMRWHRVVYNVDKEGPQPREGDPLPDKLRSDTEVFSFCSDDWEEGGRELVRKVLERKA</sequence>
<dbReference type="Proteomes" id="UP001055072">
    <property type="component" value="Unassembled WGS sequence"/>
</dbReference>
<dbReference type="EMBL" id="MU274937">
    <property type="protein sequence ID" value="KAI0084859.1"/>
    <property type="molecule type" value="Genomic_DNA"/>
</dbReference>
<protein>
    <submittedName>
        <fullName evidence="1">Acyl-CoA N-acyltransferase</fullName>
    </submittedName>
</protein>
<evidence type="ECO:0000313" key="1">
    <source>
        <dbReference type="EMBL" id="KAI0084859.1"/>
    </source>
</evidence>
<accession>A0ACB8TSB3</accession>
<organism evidence="1 2">
    <name type="scientific">Irpex rosettiformis</name>
    <dbReference type="NCBI Taxonomy" id="378272"/>
    <lineage>
        <taxon>Eukaryota</taxon>
        <taxon>Fungi</taxon>
        <taxon>Dikarya</taxon>
        <taxon>Basidiomycota</taxon>
        <taxon>Agaricomycotina</taxon>
        <taxon>Agaricomycetes</taxon>
        <taxon>Polyporales</taxon>
        <taxon>Irpicaceae</taxon>
        <taxon>Irpex</taxon>
    </lineage>
</organism>
<keyword evidence="2" id="KW-1185">Reference proteome</keyword>
<reference evidence="1" key="1">
    <citation type="journal article" date="2021" name="Environ. Microbiol.">
        <title>Gene family expansions and transcriptome signatures uncover fungal adaptations to wood decay.</title>
        <authorList>
            <person name="Hage H."/>
            <person name="Miyauchi S."/>
            <person name="Viragh M."/>
            <person name="Drula E."/>
            <person name="Min B."/>
            <person name="Chaduli D."/>
            <person name="Navarro D."/>
            <person name="Favel A."/>
            <person name="Norest M."/>
            <person name="Lesage-Meessen L."/>
            <person name="Balint B."/>
            <person name="Merenyi Z."/>
            <person name="de Eugenio L."/>
            <person name="Morin E."/>
            <person name="Martinez A.T."/>
            <person name="Baldrian P."/>
            <person name="Stursova M."/>
            <person name="Martinez M.J."/>
            <person name="Novotny C."/>
            <person name="Magnuson J.K."/>
            <person name="Spatafora J.W."/>
            <person name="Maurice S."/>
            <person name="Pangilinan J."/>
            <person name="Andreopoulos W."/>
            <person name="LaButti K."/>
            <person name="Hundley H."/>
            <person name="Na H."/>
            <person name="Kuo A."/>
            <person name="Barry K."/>
            <person name="Lipzen A."/>
            <person name="Henrissat B."/>
            <person name="Riley R."/>
            <person name="Ahrendt S."/>
            <person name="Nagy L.G."/>
            <person name="Grigoriev I.V."/>
            <person name="Martin F."/>
            <person name="Rosso M.N."/>
        </authorList>
    </citation>
    <scope>NUCLEOTIDE SEQUENCE</scope>
    <source>
        <strain evidence="1">CBS 384.51</strain>
    </source>
</reference>
<proteinExistence type="predicted"/>
<name>A0ACB8TSB3_9APHY</name>
<gene>
    <name evidence="1" type="ORF">BDY19DRAFT_987293</name>
</gene>